<name>A0ABD2D0H1_VESMC</name>
<evidence type="ECO:0000313" key="2">
    <source>
        <dbReference type="Proteomes" id="UP001607303"/>
    </source>
</evidence>
<proteinExistence type="predicted"/>
<gene>
    <name evidence="1" type="ORF">V1477_001259</name>
</gene>
<keyword evidence="2" id="KW-1185">Reference proteome</keyword>
<dbReference type="AlphaFoldDB" id="A0ABD2D0H1"/>
<comment type="caution">
    <text evidence="1">The sequence shown here is derived from an EMBL/GenBank/DDBJ whole genome shotgun (WGS) entry which is preliminary data.</text>
</comment>
<protein>
    <submittedName>
        <fullName evidence="1">Uncharacterized protein</fullName>
    </submittedName>
</protein>
<dbReference type="Proteomes" id="UP001607303">
    <property type="component" value="Unassembled WGS sequence"/>
</dbReference>
<reference evidence="1 2" key="1">
    <citation type="journal article" date="2024" name="Ann. Entomol. Soc. Am.">
        <title>Genomic analyses of the southern and eastern yellowjacket wasps (Hymenoptera: Vespidae) reveal evolutionary signatures of social life.</title>
        <authorList>
            <person name="Catto M.A."/>
            <person name="Caine P.B."/>
            <person name="Orr S.E."/>
            <person name="Hunt B.G."/>
            <person name="Goodisman M.A.D."/>
        </authorList>
    </citation>
    <scope>NUCLEOTIDE SEQUENCE [LARGE SCALE GENOMIC DNA]</scope>
    <source>
        <strain evidence="1">232</strain>
        <tissue evidence="1">Head and thorax</tissue>
    </source>
</reference>
<organism evidence="1 2">
    <name type="scientific">Vespula maculifrons</name>
    <name type="common">Eastern yellow jacket</name>
    <name type="synonym">Wasp</name>
    <dbReference type="NCBI Taxonomy" id="7453"/>
    <lineage>
        <taxon>Eukaryota</taxon>
        <taxon>Metazoa</taxon>
        <taxon>Ecdysozoa</taxon>
        <taxon>Arthropoda</taxon>
        <taxon>Hexapoda</taxon>
        <taxon>Insecta</taxon>
        <taxon>Pterygota</taxon>
        <taxon>Neoptera</taxon>
        <taxon>Endopterygota</taxon>
        <taxon>Hymenoptera</taxon>
        <taxon>Apocrita</taxon>
        <taxon>Aculeata</taxon>
        <taxon>Vespoidea</taxon>
        <taxon>Vespidae</taxon>
        <taxon>Vespinae</taxon>
        <taxon>Vespula</taxon>
    </lineage>
</organism>
<evidence type="ECO:0000313" key="1">
    <source>
        <dbReference type="EMBL" id="KAL2750469.1"/>
    </source>
</evidence>
<sequence length="92" mass="10512">MAAGIFCMIIRINPFEASRQLRTNRCRNERWKAIKSSAAFSNEIHFQELKGITSSETYMVCGSSPTTPKQTRDVELKTRLLCPISLSRNRAF</sequence>
<dbReference type="EMBL" id="JAYRBN010000010">
    <property type="protein sequence ID" value="KAL2750469.1"/>
    <property type="molecule type" value="Genomic_DNA"/>
</dbReference>
<accession>A0ABD2D0H1</accession>